<name>A0A3S3SFP9_9HYPH</name>
<comment type="caution">
    <text evidence="1">The sequence shown here is derived from an EMBL/GenBank/DDBJ whole genome shotgun (WGS) entry which is preliminary data.</text>
</comment>
<dbReference type="Proteomes" id="UP000287687">
    <property type="component" value="Unassembled WGS sequence"/>
</dbReference>
<dbReference type="EMBL" id="SBIP01000002">
    <property type="protein sequence ID" value="RWX79208.1"/>
    <property type="molecule type" value="Genomic_DNA"/>
</dbReference>
<dbReference type="OrthoDB" id="8163960at2"/>
<reference evidence="1 2" key="1">
    <citation type="submission" date="2019-01" db="EMBL/GenBank/DDBJ databases">
        <title>The draft genome of Rhizobium sp. 24NR.</title>
        <authorList>
            <person name="Liu L."/>
            <person name="Liang L."/>
            <person name="Shi S."/>
            <person name="Xu L."/>
            <person name="Wang X."/>
            <person name="Li L."/>
            <person name="Zhang X."/>
        </authorList>
    </citation>
    <scope>NUCLEOTIDE SEQUENCE [LARGE SCALE GENOMIC DNA]</scope>
    <source>
        <strain evidence="1 2">24NR</strain>
    </source>
</reference>
<evidence type="ECO:0000313" key="1">
    <source>
        <dbReference type="EMBL" id="RWX79208.1"/>
    </source>
</evidence>
<evidence type="ECO:0008006" key="3">
    <source>
        <dbReference type="Google" id="ProtNLM"/>
    </source>
</evidence>
<gene>
    <name evidence="1" type="ORF">EPK99_11635</name>
</gene>
<sequence length="64" mass="7405">MTDKDTIRQRTLEAAHLQLIEGNPLDADQMAMFEMFDREGWSQERQRDYILERAKAAAALHAAE</sequence>
<dbReference type="RefSeq" id="WP_128443183.1">
    <property type="nucleotide sequence ID" value="NZ_SBIP01000002.1"/>
</dbReference>
<keyword evidence="2" id="KW-1185">Reference proteome</keyword>
<proteinExistence type="predicted"/>
<accession>A0A3S3SFP9</accession>
<organism evidence="1 2">
    <name type="scientific">Neorhizobium lilium</name>
    <dbReference type="NCBI Taxonomy" id="2503024"/>
    <lineage>
        <taxon>Bacteria</taxon>
        <taxon>Pseudomonadati</taxon>
        <taxon>Pseudomonadota</taxon>
        <taxon>Alphaproteobacteria</taxon>
        <taxon>Hyphomicrobiales</taxon>
        <taxon>Rhizobiaceae</taxon>
        <taxon>Rhizobium/Agrobacterium group</taxon>
        <taxon>Neorhizobium</taxon>
    </lineage>
</organism>
<dbReference type="AlphaFoldDB" id="A0A3S3SFP9"/>
<evidence type="ECO:0000313" key="2">
    <source>
        <dbReference type="Proteomes" id="UP000287687"/>
    </source>
</evidence>
<protein>
    <recommendedName>
        <fullName evidence="3">Antitoxin VbhA domain-containing protein</fullName>
    </recommendedName>
</protein>